<comment type="subunit">
    <text evidence="6">Part of the 30S ribosomal subunit. Contacts proteins S9 and S11.</text>
</comment>
<dbReference type="GO" id="GO:0019843">
    <property type="term" value="F:rRNA binding"/>
    <property type="evidence" value="ECO:0007669"/>
    <property type="project" value="UniProtKB-UniRule"/>
</dbReference>
<proteinExistence type="inferred from homology"/>
<protein>
    <recommendedName>
        <fullName evidence="6">Small ribosomal subunit protein uS7</fullName>
    </recommendedName>
</protein>
<evidence type="ECO:0000256" key="2">
    <source>
        <dbReference type="ARBA" id="ARBA00022730"/>
    </source>
</evidence>
<dbReference type="InterPro" id="IPR023798">
    <property type="entry name" value="Ribosomal_uS7_dom"/>
</dbReference>
<evidence type="ECO:0000313" key="9">
    <source>
        <dbReference type="EMBL" id="PIZ16186.1"/>
    </source>
</evidence>
<keyword evidence="6" id="KW-0820">tRNA-binding</keyword>
<sequence length="156" mass="17750">MPRRRVFFKRKYEADPVYGDILIGKFINMLMKQGKKGLAQKIFYKSLEIIKQKTGKPPEESFRKAIANTKPMLEVKPRRVGGATYQVPIEVNESRGMSLAIRWIITAAKQKKGKPMAAGLAEELLDASNNKGAAVKKREDTHKMADANRAFAHYRW</sequence>
<comment type="similarity">
    <text evidence="1 6 7">Belongs to the universal ribosomal protein uS7 family.</text>
</comment>
<keyword evidence="4 6" id="KW-0689">Ribosomal protein</keyword>
<evidence type="ECO:0000256" key="1">
    <source>
        <dbReference type="ARBA" id="ARBA00007151"/>
    </source>
</evidence>
<comment type="caution">
    <text evidence="9">The sequence shown here is derived from an EMBL/GenBank/DDBJ whole genome shotgun (WGS) entry which is preliminary data.</text>
</comment>
<keyword evidence="5 6" id="KW-0687">Ribonucleoprotein</keyword>
<dbReference type="Gene3D" id="1.10.455.10">
    <property type="entry name" value="Ribosomal protein S7 domain"/>
    <property type="match status" value="1"/>
</dbReference>
<reference evidence="10" key="1">
    <citation type="submission" date="2017-09" db="EMBL/GenBank/DDBJ databases">
        <title>Depth-based differentiation of microbial function through sediment-hosted aquifers and enrichment of novel symbionts in the deep terrestrial subsurface.</title>
        <authorList>
            <person name="Probst A.J."/>
            <person name="Ladd B."/>
            <person name="Jarett J.K."/>
            <person name="Geller-Mcgrath D.E."/>
            <person name="Sieber C.M.K."/>
            <person name="Emerson J.B."/>
            <person name="Anantharaman K."/>
            <person name="Thomas B.C."/>
            <person name="Malmstrom R."/>
            <person name="Stieglmeier M."/>
            <person name="Klingl A."/>
            <person name="Woyke T."/>
            <person name="Ryan C.M."/>
            <person name="Banfield J.F."/>
        </authorList>
    </citation>
    <scope>NUCLEOTIDE SEQUENCE [LARGE SCALE GENOMIC DNA]</scope>
</reference>
<dbReference type="InterPro" id="IPR005717">
    <property type="entry name" value="Ribosomal_uS7_bac/org-type"/>
</dbReference>
<dbReference type="CDD" id="cd14869">
    <property type="entry name" value="uS7_Bacteria"/>
    <property type="match status" value="1"/>
</dbReference>
<dbReference type="PROSITE" id="PS00052">
    <property type="entry name" value="RIBOSOMAL_S7"/>
    <property type="match status" value="1"/>
</dbReference>
<dbReference type="PANTHER" id="PTHR11205">
    <property type="entry name" value="RIBOSOMAL PROTEIN S7"/>
    <property type="match status" value="1"/>
</dbReference>
<dbReference type="FunFam" id="1.10.455.10:FF:000001">
    <property type="entry name" value="30S ribosomal protein S7"/>
    <property type="match status" value="1"/>
</dbReference>
<dbReference type="InterPro" id="IPR020606">
    <property type="entry name" value="Ribosomal_uS7_CS"/>
</dbReference>
<dbReference type="GO" id="GO:0015935">
    <property type="term" value="C:small ribosomal subunit"/>
    <property type="evidence" value="ECO:0007669"/>
    <property type="project" value="InterPro"/>
</dbReference>
<organism evidence="9 10">
    <name type="scientific">Candidatus Desantisbacteria bacterium CG_4_10_14_0_8_um_filter_48_22</name>
    <dbReference type="NCBI Taxonomy" id="1974543"/>
    <lineage>
        <taxon>Bacteria</taxon>
        <taxon>Candidatus Desantisiibacteriota</taxon>
    </lineage>
</organism>
<keyword evidence="2 6" id="KW-0699">rRNA-binding</keyword>
<dbReference type="GO" id="GO:0000049">
    <property type="term" value="F:tRNA binding"/>
    <property type="evidence" value="ECO:0007669"/>
    <property type="project" value="UniProtKB-UniRule"/>
</dbReference>
<evidence type="ECO:0000256" key="5">
    <source>
        <dbReference type="ARBA" id="ARBA00023274"/>
    </source>
</evidence>
<dbReference type="GO" id="GO:0003735">
    <property type="term" value="F:structural constituent of ribosome"/>
    <property type="evidence" value="ECO:0007669"/>
    <property type="project" value="InterPro"/>
</dbReference>
<dbReference type="NCBIfam" id="TIGR01029">
    <property type="entry name" value="rpsG_bact"/>
    <property type="match status" value="1"/>
</dbReference>
<dbReference type="SUPFAM" id="SSF47973">
    <property type="entry name" value="Ribosomal protein S7"/>
    <property type="match status" value="1"/>
</dbReference>
<feature type="domain" description="Small ribosomal subunit protein uS7" evidence="8">
    <location>
        <begin position="2"/>
        <end position="149"/>
    </location>
</feature>
<evidence type="ECO:0000313" key="10">
    <source>
        <dbReference type="Proteomes" id="UP000229307"/>
    </source>
</evidence>
<name>A0A2M7S9G7_9BACT</name>
<dbReference type="Proteomes" id="UP000229307">
    <property type="component" value="Unassembled WGS sequence"/>
</dbReference>
<dbReference type="InterPro" id="IPR036823">
    <property type="entry name" value="Ribosomal_uS7_dom_sf"/>
</dbReference>
<evidence type="ECO:0000256" key="3">
    <source>
        <dbReference type="ARBA" id="ARBA00022884"/>
    </source>
</evidence>
<accession>A0A2M7S9G7</accession>
<comment type="function">
    <text evidence="6">One of the primary rRNA binding proteins, it binds directly to 16S rRNA where it nucleates assembly of the head domain of the 30S subunit. Is located at the subunit interface close to the decoding center, probably blocks exit of the E-site tRNA.</text>
</comment>
<dbReference type="AlphaFoldDB" id="A0A2M7S9G7"/>
<evidence type="ECO:0000256" key="6">
    <source>
        <dbReference type="HAMAP-Rule" id="MF_00480"/>
    </source>
</evidence>
<dbReference type="PIRSF" id="PIRSF002122">
    <property type="entry name" value="RPS7p_RPS7a_RPS5e_RPS7o"/>
    <property type="match status" value="1"/>
</dbReference>
<dbReference type="EMBL" id="PFMR01000206">
    <property type="protein sequence ID" value="PIZ16186.1"/>
    <property type="molecule type" value="Genomic_DNA"/>
</dbReference>
<dbReference type="Pfam" id="PF00177">
    <property type="entry name" value="Ribosomal_S7"/>
    <property type="match status" value="1"/>
</dbReference>
<evidence type="ECO:0000256" key="4">
    <source>
        <dbReference type="ARBA" id="ARBA00022980"/>
    </source>
</evidence>
<dbReference type="GO" id="GO:0006412">
    <property type="term" value="P:translation"/>
    <property type="evidence" value="ECO:0007669"/>
    <property type="project" value="UniProtKB-UniRule"/>
</dbReference>
<dbReference type="HAMAP" id="MF_00480_B">
    <property type="entry name" value="Ribosomal_uS7_B"/>
    <property type="match status" value="1"/>
</dbReference>
<evidence type="ECO:0000256" key="7">
    <source>
        <dbReference type="RuleBase" id="RU003619"/>
    </source>
</evidence>
<gene>
    <name evidence="6" type="primary">rpsG</name>
    <name evidence="9" type="ORF">COY52_07890</name>
</gene>
<dbReference type="InterPro" id="IPR000235">
    <property type="entry name" value="Ribosomal_uS7"/>
</dbReference>
<evidence type="ECO:0000259" key="8">
    <source>
        <dbReference type="Pfam" id="PF00177"/>
    </source>
</evidence>
<keyword evidence="3 6" id="KW-0694">RNA-binding</keyword>